<dbReference type="AlphaFoldDB" id="A0A9E5T552"/>
<comment type="caution">
    <text evidence="2">The sequence shown here is derived from an EMBL/GenBank/DDBJ whole genome shotgun (WGS) entry which is preliminary data.</text>
</comment>
<organism evidence="2 3">
    <name type="scientific">Pseudomaricurvus hydrocarbonicus</name>
    <dbReference type="NCBI Taxonomy" id="1470433"/>
    <lineage>
        <taxon>Bacteria</taxon>
        <taxon>Pseudomonadati</taxon>
        <taxon>Pseudomonadota</taxon>
        <taxon>Gammaproteobacteria</taxon>
        <taxon>Cellvibrionales</taxon>
        <taxon>Cellvibrionaceae</taxon>
        <taxon>Pseudomaricurvus</taxon>
    </lineage>
</organism>
<dbReference type="RefSeq" id="WP_167192532.1">
    <property type="nucleotide sequence ID" value="NZ_JAAONZ010000042.1"/>
</dbReference>
<feature type="transmembrane region" description="Helical" evidence="1">
    <location>
        <begin position="95"/>
        <end position="117"/>
    </location>
</feature>
<gene>
    <name evidence="2" type="ORF">G8770_23700</name>
</gene>
<protein>
    <submittedName>
        <fullName evidence="2">Uncharacterized protein</fullName>
    </submittedName>
</protein>
<name>A0A9E5T552_9GAMM</name>
<evidence type="ECO:0000313" key="2">
    <source>
        <dbReference type="EMBL" id="NHO68569.1"/>
    </source>
</evidence>
<dbReference type="EMBL" id="JAAONZ010000042">
    <property type="protein sequence ID" value="NHO68569.1"/>
    <property type="molecule type" value="Genomic_DNA"/>
</dbReference>
<proteinExistence type="predicted"/>
<keyword evidence="3" id="KW-1185">Reference proteome</keyword>
<evidence type="ECO:0000313" key="3">
    <source>
        <dbReference type="Proteomes" id="UP000787472"/>
    </source>
</evidence>
<keyword evidence="1" id="KW-1133">Transmembrane helix</keyword>
<dbReference type="Proteomes" id="UP000787472">
    <property type="component" value="Unassembled WGS sequence"/>
</dbReference>
<evidence type="ECO:0000256" key="1">
    <source>
        <dbReference type="SAM" id="Phobius"/>
    </source>
</evidence>
<accession>A0A9E5T552</accession>
<keyword evidence="1" id="KW-0812">Transmembrane</keyword>
<sequence>MRMIDWYDVYVYIGGFSLIIMSIAWLIFGITTMRKLDKAIVEEGKPRPCQWDPMWWRAHLYTWPIIFSGKSFSELENRIIDTQDVKKNINTYDKVLSWILFLSNCIMINCLLIGWILDLY</sequence>
<reference evidence="2" key="1">
    <citation type="submission" date="2020-03" db="EMBL/GenBank/DDBJ databases">
        <authorList>
            <person name="Guo F."/>
        </authorList>
    </citation>
    <scope>NUCLEOTIDE SEQUENCE</scope>
    <source>
        <strain evidence="2">JCM 30134</strain>
    </source>
</reference>
<feature type="transmembrane region" description="Helical" evidence="1">
    <location>
        <begin position="6"/>
        <end position="28"/>
    </location>
</feature>
<keyword evidence="1" id="KW-0472">Membrane</keyword>